<sequence>MKSKFFTKKAGDSAQKFIDEVWRTEDKAKRLETENNLIIKENAEGLTEIEPIAEASLPSPKVKG</sequence>
<accession>A0A0W0VTL1</accession>
<dbReference type="AlphaFoldDB" id="A0A0W0VTL1"/>
<dbReference type="Proteomes" id="UP000054869">
    <property type="component" value="Unassembled WGS sequence"/>
</dbReference>
<dbReference type="PATRIC" id="fig|45067.4.peg.876"/>
<organism evidence="1 2">
    <name type="scientific">Legionella lansingensis</name>
    <dbReference type="NCBI Taxonomy" id="45067"/>
    <lineage>
        <taxon>Bacteria</taxon>
        <taxon>Pseudomonadati</taxon>
        <taxon>Pseudomonadota</taxon>
        <taxon>Gammaproteobacteria</taxon>
        <taxon>Legionellales</taxon>
        <taxon>Legionellaceae</taxon>
        <taxon>Legionella</taxon>
    </lineage>
</organism>
<comment type="caution">
    <text evidence="1">The sequence shown here is derived from an EMBL/GenBank/DDBJ whole genome shotgun (WGS) entry which is preliminary data.</text>
</comment>
<protein>
    <submittedName>
        <fullName evidence="1">Uncharacterized protein</fullName>
    </submittedName>
</protein>
<evidence type="ECO:0000313" key="2">
    <source>
        <dbReference type="Proteomes" id="UP000054869"/>
    </source>
</evidence>
<dbReference type="EMBL" id="LNYI01000014">
    <property type="protein sequence ID" value="KTD23475.1"/>
    <property type="molecule type" value="Genomic_DNA"/>
</dbReference>
<keyword evidence="2" id="KW-1185">Reference proteome</keyword>
<reference evidence="1 2" key="1">
    <citation type="submission" date="2015-11" db="EMBL/GenBank/DDBJ databases">
        <title>Genomic analysis of 38 Legionella species identifies large and diverse effector repertoires.</title>
        <authorList>
            <person name="Burstein D."/>
            <person name="Amaro F."/>
            <person name="Zusman T."/>
            <person name="Lifshitz Z."/>
            <person name="Cohen O."/>
            <person name="Gilbert J.A."/>
            <person name="Pupko T."/>
            <person name="Shuman H.A."/>
            <person name="Segal G."/>
        </authorList>
    </citation>
    <scope>NUCLEOTIDE SEQUENCE [LARGE SCALE GENOMIC DNA]</scope>
    <source>
        <strain evidence="1 2">ATCC 49751</strain>
    </source>
</reference>
<gene>
    <name evidence="1" type="ORF">Llan_0846</name>
</gene>
<evidence type="ECO:0000313" key="1">
    <source>
        <dbReference type="EMBL" id="KTD23475.1"/>
    </source>
</evidence>
<proteinExistence type="predicted"/>
<dbReference type="RefSeq" id="WP_028373389.1">
    <property type="nucleotide sequence ID" value="NZ_CAAAJD010000014.1"/>
</dbReference>
<name>A0A0W0VTL1_9GAMM</name>